<dbReference type="EMBL" id="JANCYW010000001">
    <property type="protein sequence ID" value="KAK4534049.1"/>
    <property type="molecule type" value="Genomic_DNA"/>
</dbReference>
<accession>A0AAV9IPI5</accession>
<dbReference type="Proteomes" id="UP001301350">
    <property type="component" value="Unassembled WGS sequence"/>
</dbReference>
<proteinExistence type="predicted"/>
<organism evidence="2 3">
    <name type="scientific">Cyanidium caldarium</name>
    <name type="common">Red alga</name>
    <dbReference type="NCBI Taxonomy" id="2771"/>
    <lineage>
        <taxon>Eukaryota</taxon>
        <taxon>Rhodophyta</taxon>
        <taxon>Bangiophyceae</taxon>
        <taxon>Cyanidiales</taxon>
        <taxon>Cyanidiaceae</taxon>
        <taxon>Cyanidium</taxon>
    </lineage>
</organism>
<feature type="chain" id="PRO_5043776535" evidence="1">
    <location>
        <begin position="21"/>
        <end position="51"/>
    </location>
</feature>
<feature type="signal peptide" evidence="1">
    <location>
        <begin position="1"/>
        <end position="20"/>
    </location>
</feature>
<keyword evidence="3" id="KW-1185">Reference proteome</keyword>
<dbReference type="AlphaFoldDB" id="A0AAV9IPI5"/>
<sequence length="51" mass="5326">MLRLFAALKMCCLTLVPCQGLVTDEGSAVIGTFVGLCELDAAGCRRSPTPP</sequence>
<evidence type="ECO:0000256" key="1">
    <source>
        <dbReference type="SAM" id="SignalP"/>
    </source>
</evidence>
<comment type="caution">
    <text evidence="2">The sequence shown here is derived from an EMBL/GenBank/DDBJ whole genome shotgun (WGS) entry which is preliminary data.</text>
</comment>
<evidence type="ECO:0000313" key="2">
    <source>
        <dbReference type="EMBL" id="KAK4534049.1"/>
    </source>
</evidence>
<gene>
    <name evidence="2" type="ORF">CDCA_CDCA01G0074</name>
</gene>
<reference evidence="2 3" key="1">
    <citation type="submission" date="2022-07" db="EMBL/GenBank/DDBJ databases">
        <title>Genome-wide signatures of adaptation to extreme environments.</title>
        <authorList>
            <person name="Cho C.H."/>
            <person name="Yoon H.S."/>
        </authorList>
    </citation>
    <scope>NUCLEOTIDE SEQUENCE [LARGE SCALE GENOMIC DNA]</scope>
    <source>
        <strain evidence="2 3">DBV 063 E5</strain>
    </source>
</reference>
<evidence type="ECO:0000313" key="3">
    <source>
        <dbReference type="Proteomes" id="UP001301350"/>
    </source>
</evidence>
<protein>
    <submittedName>
        <fullName evidence="2">Uncharacterized protein</fullName>
    </submittedName>
</protein>
<keyword evidence="1" id="KW-0732">Signal</keyword>
<name>A0AAV9IPI5_CYACA</name>